<accession>A0A382G4Q9</accession>
<evidence type="ECO:0000313" key="1">
    <source>
        <dbReference type="EMBL" id="SVB69852.1"/>
    </source>
</evidence>
<dbReference type="AlphaFoldDB" id="A0A382G4Q9"/>
<sequence>MTAQLLAGGPVAEAVLDDVRSRVEALAARGVTPGL</sequence>
<protein>
    <recommendedName>
        <fullName evidence="2">Tetrahydrofolate dehydrogenase/cyclohydrolase catalytic domain-containing protein</fullName>
    </recommendedName>
</protein>
<dbReference type="EMBL" id="UINC01053393">
    <property type="protein sequence ID" value="SVB69852.1"/>
    <property type="molecule type" value="Genomic_DNA"/>
</dbReference>
<gene>
    <name evidence="1" type="ORF">METZ01_LOCUS222706</name>
</gene>
<reference evidence="1" key="1">
    <citation type="submission" date="2018-05" db="EMBL/GenBank/DDBJ databases">
        <authorList>
            <person name="Lanie J.A."/>
            <person name="Ng W.-L."/>
            <person name="Kazmierczak K.M."/>
            <person name="Andrzejewski T.M."/>
            <person name="Davidsen T.M."/>
            <person name="Wayne K.J."/>
            <person name="Tettelin H."/>
            <person name="Glass J.I."/>
            <person name="Rusch D."/>
            <person name="Podicherti R."/>
            <person name="Tsui H.-C.T."/>
            <person name="Winkler M.E."/>
        </authorList>
    </citation>
    <scope>NUCLEOTIDE SEQUENCE</scope>
</reference>
<evidence type="ECO:0008006" key="2">
    <source>
        <dbReference type="Google" id="ProtNLM"/>
    </source>
</evidence>
<organism evidence="1">
    <name type="scientific">marine metagenome</name>
    <dbReference type="NCBI Taxonomy" id="408172"/>
    <lineage>
        <taxon>unclassified sequences</taxon>
        <taxon>metagenomes</taxon>
        <taxon>ecological metagenomes</taxon>
    </lineage>
</organism>
<feature type="non-terminal residue" evidence="1">
    <location>
        <position position="35"/>
    </location>
</feature>
<name>A0A382G4Q9_9ZZZZ</name>
<proteinExistence type="predicted"/>